<keyword evidence="3" id="KW-1185">Reference proteome</keyword>
<dbReference type="EMBL" id="JACXAE010000116">
    <property type="protein sequence ID" value="MBD2777677.1"/>
    <property type="molecule type" value="Genomic_DNA"/>
</dbReference>
<accession>A0A8J7BZH4</accession>
<evidence type="ECO:0000256" key="1">
    <source>
        <dbReference type="SAM" id="MobiDB-lite"/>
    </source>
</evidence>
<dbReference type="RefSeq" id="WP_190836749.1">
    <property type="nucleotide sequence ID" value="NZ_CAWPPI010000116.1"/>
</dbReference>
<reference evidence="2" key="1">
    <citation type="submission" date="2020-09" db="EMBL/GenBank/DDBJ databases">
        <title>Iningainema tapete sp. nov. (Scytonemataceae, Cyanobacteria) from greenhouses in central Florida (USA) produces two types of nodularin with biosynthetic potential for microcystin-LR and anabaenopeptins.</title>
        <authorList>
            <person name="Berthold D.E."/>
            <person name="Lefler F.W."/>
            <person name="Huang I.-S."/>
            <person name="Abdulla H."/>
            <person name="Zimba P.V."/>
            <person name="Laughinghouse H.D. IV."/>
        </authorList>
    </citation>
    <scope>NUCLEOTIDE SEQUENCE</scope>
    <source>
        <strain evidence="2">BLCCT55</strain>
    </source>
</reference>
<feature type="compositionally biased region" description="Basic and acidic residues" evidence="1">
    <location>
        <begin position="131"/>
        <end position="141"/>
    </location>
</feature>
<proteinExistence type="predicted"/>
<evidence type="ECO:0000313" key="3">
    <source>
        <dbReference type="Proteomes" id="UP000629098"/>
    </source>
</evidence>
<sequence>MDTYFFSHHVPDPKMIEDLGVPLTTRFKGEISNIQAQGNLISFTEALCIGGERIKVNHTIPAQSIVIVEGSPLLQQAWLEAGVSTLLVPQFKNETSDRGVVVSKYCGLLQVHKIEVITSVWKTSTNTEVKSNQKESAEKPHPVNPSGSFSIGNLFQHLKG</sequence>
<gene>
    <name evidence="2" type="ORF">ICL16_37960</name>
</gene>
<organism evidence="2 3">
    <name type="scientific">Iningainema tapete BLCC-T55</name>
    <dbReference type="NCBI Taxonomy" id="2748662"/>
    <lineage>
        <taxon>Bacteria</taxon>
        <taxon>Bacillati</taxon>
        <taxon>Cyanobacteriota</taxon>
        <taxon>Cyanophyceae</taxon>
        <taxon>Nostocales</taxon>
        <taxon>Scytonemataceae</taxon>
        <taxon>Iningainema tapete</taxon>
    </lineage>
</organism>
<comment type="caution">
    <text evidence="2">The sequence shown here is derived from an EMBL/GenBank/DDBJ whole genome shotgun (WGS) entry which is preliminary data.</text>
</comment>
<dbReference type="AlphaFoldDB" id="A0A8J7BZH4"/>
<evidence type="ECO:0000313" key="2">
    <source>
        <dbReference type="EMBL" id="MBD2777677.1"/>
    </source>
</evidence>
<name>A0A8J7BZH4_9CYAN</name>
<feature type="region of interest" description="Disordered" evidence="1">
    <location>
        <begin position="129"/>
        <end position="152"/>
    </location>
</feature>
<dbReference type="Proteomes" id="UP000629098">
    <property type="component" value="Unassembled WGS sequence"/>
</dbReference>
<protein>
    <submittedName>
        <fullName evidence="2">Uncharacterized protein</fullName>
    </submittedName>
</protein>